<protein>
    <submittedName>
        <fullName evidence="3">Uncharacterized protein</fullName>
    </submittedName>
</protein>
<feature type="transmembrane region" description="Helical" evidence="2">
    <location>
        <begin position="41"/>
        <end position="63"/>
    </location>
</feature>
<evidence type="ECO:0000313" key="4">
    <source>
        <dbReference type="Proteomes" id="UP001551482"/>
    </source>
</evidence>
<evidence type="ECO:0000313" key="3">
    <source>
        <dbReference type="EMBL" id="MEU8136910.1"/>
    </source>
</evidence>
<comment type="caution">
    <text evidence="3">The sequence shown here is derived from an EMBL/GenBank/DDBJ whole genome shotgun (WGS) entry which is preliminary data.</text>
</comment>
<proteinExistence type="predicted"/>
<sequence>MTTHDIDQLRQTLAERAEEAPPELGMLATVMAAAPARRRRTVFQATGAAMAVVAAAVTVPLLLDGGDAPTQQGSAGPAPSTQPTVPPAAPIALPASVTPGKPFAVIEESVIGTTQYLEIRGTSVEFGGGAVAVYAAGSFDPEPYKGGEAVTVNGMPGYFNKRYPLPPVTSPLSTTPPETYFATRLVWQTPDDRWLVYTTLDEQSRETTLLGAEALSLTDPRQVRVPMGLPQPADGVRLEAVRTGNSLVALTFATGGLPTPPPDAQVGDTEDGTRTGFVLIMQPRPGMEHAIPQGVVPVRLGEADTWYTENPEESVVSFDPNQSGTLIATDKCVGSIRVKDKQEIPKAEIEAFIAGIDFGDCTDPSTWVALQR</sequence>
<accession>A0ABV3DMG4</accession>
<feature type="compositionally biased region" description="Polar residues" evidence="1">
    <location>
        <begin position="69"/>
        <end position="83"/>
    </location>
</feature>
<keyword evidence="2" id="KW-0812">Transmembrane</keyword>
<dbReference type="Proteomes" id="UP001551482">
    <property type="component" value="Unassembled WGS sequence"/>
</dbReference>
<evidence type="ECO:0000256" key="2">
    <source>
        <dbReference type="SAM" id="Phobius"/>
    </source>
</evidence>
<gene>
    <name evidence="3" type="ORF">AB0C36_25785</name>
</gene>
<organism evidence="3 4">
    <name type="scientific">Streptodolium elevatio</name>
    <dbReference type="NCBI Taxonomy" id="3157996"/>
    <lineage>
        <taxon>Bacteria</taxon>
        <taxon>Bacillati</taxon>
        <taxon>Actinomycetota</taxon>
        <taxon>Actinomycetes</taxon>
        <taxon>Kitasatosporales</taxon>
        <taxon>Streptomycetaceae</taxon>
        <taxon>Streptodolium</taxon>
    </lineage>
</organism>
<feature type="region of interest" description="Disordered" evidence="1">
    <location>
        <begin position="67"/>
        <end position="88"/>
    </location>
</feature>
<keyword evidence="2" id="KW-1133">Transmembrane helix</keyword>
<keyword evidence="4" id="KW-1185">Reference proteome</keyword>
<keyword evidence="2" id="KW-0472">Membrane</keyword>
<reference evidence="3 4" key="1">
    <citation type="submission" date="2024-06" db="EMBL/GenBank/DDBJ databases">
        <title>The Natural Products Discovery Center: Release of the First 8490 Sequenced Strains for Exploring Actinobacteria Biosynthetic Diversity.</title>
        <authorList>
            <person name="Kalkreuter E."/>
            <person name="Kautsar S.A."/>
            <person name="Yang D."/>
            <person name="Bader C.D."/>
            <person name="Teijaro C.N."/>
            <person name="Fluegel L."/>
            <person name="Davis C.M."/>
            <person name="Simpson J.R."/>
            <person name="Lauterbach L."/>
            <person name="Steele A.D."/>
            <person name="Gui C."/>
            <person name="Meng S."/>
            <person name="Li G."/>
            <person name="Viehrig K."/>
            <person name="Ye F."/>
            <person name="Su P."/>
            <person name="Kiefer A.F."/>
            <person name="Nichols A."/>
            <person name="Cepeda A.J."/>
            <person name="Yan W."/>
            <person name="Fan B."/>
            <person name="Jiang Y."/>
            <person name="Adhikari A."/>
            <person name="Zheng C.-J."/>
            <person name="Schuster L."/>
            <person name="Cowan T.M."/>
            <person name="Smanski M.J."/>
            <person name="Chevrette M.G."/>
            <person name="De Carvalho L.P.S."/>
            <person name="Shen B."/>
        </authorList>
    </citation>
    <scope>NUCLEOTIDE SEQUENCE [LARGE SCALE GENOMIC DNA]</scope>
    <source>
        <strain evidence="3 4">NPDC048946</strain>
    </source>
</reference>
<dbReference type="EMBL" id="JBEZFP010000074">
    <property type="protein sequence ID" value="MEU8136910.1"/>
    <property type="molecule type" value="Genomic_DNA"/>
</dbReference>
<evidence type="ECO:0000256" key="1">
    <source>
        <dbReference type="SAM" id="MobiDB-lite"/>
    </source>
</evidence>
<dbReference type="RefSeq" id="WP_358357994.1">
    <property type="nucleotide sequence ID" value="NZ_JBEZFP010000074.1"/>
</dbReference>
<name>A0ABV3DMG4_9ACTN</name>